<feature type="transmembrane region" description="Helical" evidence="1">
    <location>
        <begin position="70"/>
        <end position="88"/>
    </location>
</feature>
<evidence type="ECO:0000256" key="1">
    <source>
        <dbReference type="SAM" id="Phobius"/>
    </source>
</evidence>
<feature type="transmembrane region" description="Helical" evidence="1">
    <location>
        <begin position="184"/>
        <end position="207"/>
    </location>
</feature>
<keyword evidence="1" id="KW-0472">Membrane</keyword>
<reference evidence="2 3" key="1">
    <citation type="journal article" date="2000" name="Nature">
        <title>The genome sequence of the thermoacidophilic scavenger Thermoplasma acidophilum.</title>
        <authorList>
            <person name="Ruepp A."/>
            <person name="Graml W."/>
            <person name="Santos-Martinez M.L."/>
            <person name="Koretke K.K."/>
            <person name="Volker C."/>
            <person name="Mewes H.W."/>
            <person name="Frishman D."/>
            <person name="Stocker S."/>
            <person name="Lupas A.N."/>
            <person name="Baumeister W."/>
        </authorList>
    </citation>
    <scope>NUCLEOTIDE SEQUENCE [LARGE SCALE GENOMIC DNA]</scope>
    <source>
        <strain evidence="3">ATCC 25905 / DSM 1728 / JCM 9062 / NBRC 15155 / AMRC-C165</strain>
    </source>
</reference>
<dbReference type="STRING" id="273075.gene:9572070"/>
<keyword evidence="1" id="KW-1133">Transmembrane helix</keyword>
<evidence type="ECO:0000313" key="3">
    <source>
        <dbReference type="Proteomes" id="UP000001024"/>
    </source>
</evidence>
<protein>
    <submittedName>
        <fullName evidence="2">Hypothetical membrane protein</fullName>
    </submittedName>
</protein>
<dbReference type="PaxDb" id="273075-Ta0856"/>
<evidence type="ECO:0000313" key="2">
    <source>
        <dbReference type="EMBL" id="CAC11985.1"/>
    </source>
</evidence>
<dbReference type="Pfam" id="PF12679">
    <property type="entry name" value="ABC2_membrane_2"/>
    <property type="match status" value="1"/>
</dbReference>
<dbReference type="InParanoid" id="Q9HJV7"/>
<dbReference type="EMBL" id="AL445065">
    <property type="protein sequence ID" value="CAC11985.1"/>
    <property type="molecule type" value="Genomic_DNA"/>
</dbReference>
<dbReference type="HOGENOM" id="CLU_1101000_0_0_2"/>
<gene>
    <name evidence="2" type="ordered locus">Ta0856</name>
</gene>
<proteinExistence type="predicted"/>
<dbReference type="KEGG" id="tac:Ta0856"/>
<sequence>MANKFSVAFSYYFKNYYRSRSFYLMLALILLITAIMSYFSFRYQGKIDSFLGKFDRSAITAGLKARALDYIWSFVLVDIPVYAAVFFGSPSISSEIEDRTAFHIFSLPVGRITILSAKYAAAYAVTILVSTIYFIAEAIITRTIYGTIDLNAYLESFAITLIFVGSVIAFTFFISSIFNRNIYAYITVLIIYFLVFNAIDVITSLLYSTTSPFLLNNAANIIMEVFININLFTFSPTISLSPAGSSQVLLAVAVMIIYMAASIAAAAILFENKEAK</sequence>
<keyword evidence="3" id="KW-1185">Reference proteome</keyword>
<feature type="transmembrane region" description="Helical" evidence="1">
    <location>
        <begin position="21"/>
        <end position="41"/>
    </location>
</feature>
<dbReference type="AlphaFoldDB" id="Q9HJV7"/>
<organism evidence="2 3">
    <name type="scientific">Thermoplasma acidophilum (strain ATCC 25905 / DSM 1728 / JCM 9062 / NBRC 15155 / AMRC-C165)</name>
    <dbReference type="NCBI Taxonomy" id="273075"/>
    <lineage>
        <taxon>Archaea</taxon>
        <taxon>Methanobacteriati</taxon>
        <taxon>Thermoplasmatota</taxon>
        <taxon>Thermoplasmata</taxon>
        <taxon>Thermoplasmatales</taxon>
        <taxon>Thermoplasmataceae</taxon>
        <taxon>Thermoplasma</taxon>
    </lineage>
</organism>
<dbReference type="OrthoDB" id="57122at2157"/>
<dbReference type="PANTHER" id="PTHR43471:SF10">
    <property type="entry name" value="SLL1107 PROTEIN"/>
    <property type="match status" value="1"/>
</dbReference>
<dbReference type="Proteomes" id="UP000001024">
    <property type="component" value="Chromosome"/>
</dbReference>
<dbReference type="PANTHER" id="PTHR43471">
    <property type="entry name" value="ABC TRANSPORTER PERMEASE"/>
    <property type="match status" value="1"/>
</dbReference>
<dbReference type="eggNOG" id="arCOG03690">
    <property type="taxonomic scope" value="Archaea"/>
</dbReference>
<accession>Q9HJV7</accession>
<keyword evidence="1" id="KW-0812">Transmembrane</keyword>
<feature type="transmembrane region" description="Helical" evidence="1">
    <location>
        <begin position="123"/>
        <end position="145"/>
    </location>
</feature>
<dbReference type="GO" id="GO:0005886">
    <property type="term" value="C:plasma membrane"/>
    <property type="evidence" value="ECO:0007669"/>
    <property type="project" value="UniProtKB-SubCell"/>
</dbReference>
<dbReference type="EnsemblBacteria" id="CAC11985">
    <property type="protein sequence ID" value="CAC11985"/>
    <property type="gene ID" value="CAC11985"/>
</dbReference>
<dbReference type="RefSeq" id="WP_010901266.1">
    <property type="nucleotide sequence ID" value="NC_002578.1"/>
</dbReference>
<feature type="transmembrane region" description="Helical" evidence="1">
    <location>
        <begin position="247"/>
        <end position="270"/>
    </location>
</feature>
<name>Q9HJV7_THEAC</name>
<feature type="transmembrane region" description="Helical" evidence="1">
    <location>
        <begin position="157"/>
        <end position="178"/>
    </location>
</feature>
<dbReference type="GO" id="GO:0140359">
    <property type="term" value="F:ABC-type transporter activity"/>
    <property type="evidence" value="ECO:0007669"/>
    <property type="project" value="InterPro"/>
</dbReference>